<dbReference type="EMBL" id="WWEU01000001">
    <property type="protein sequence ID" value="MYM58064.1"/>
    <property type="molecule type" value="Genomic_DNA"/>
</dbReference>
<dbReference type="Proteomes" id="UP000478571">
    <property type="component" value="Unassembled WGS sequence"/>
</dbReference>
<dbReference type="InterPro" id="IPR003812">
    <property type="entry name" value="Fido"/>
</dbReference>
<dbReference type="InterPro" id="IPR036597">
    <property type="entry name" value="Fido-like_dom_sf"/>
</dbReference>
<sequence>MPLTHNISAISGTNAHQGTDIANSLPTLASQVKSVRHTSQAPSFFSRLMSAFKPKNRISVAKRKEGSTAKSKTTSTAKSKSSSAAKSKNQCLSKQVLESSSGKKLAYAIGPKGAAELIEKLTETYAMAGVESIYALVDLELKNIESSQTHIRALASTNLNQGIYAHSLEESAFNPNGVESDVERATNWIVNASNSKDNDSENIATILKEYASNGKDLLDFDNLKELHARLVPGIERDYRGPSIAGGKLLSSISGENMLKQHIRSLKGAAVSDHDIGKQLFAGVIGYHGFVDGNGRMGRALFAISELRKDQFIPLALSAEDALHGLNSSS</sequence>
<evidence type="ECO:0000259" key="2">
    <source>
        <dbReference type="PROSITE" id="PS51459"/>
    </source>
</evidence>
<dbReference type="PROSITE" id="PS51459">
    <property type="entry name" value="FIDO"/>
    <property type="match status" value="1"/>
</dbReference>
<dbReference type="Gene3D" id="1.10.3290.10">
    <property type="entry name" value="Fido-like domain"/>
    <property type="match status" value="1"/>
</dbReference>
<dbReference type="SUPFAM" id="SSF140931">
    <property type="entry name" value="Fic-like"/>
    <property type="match status" value="1"/>
</dbReference>
<gene>
    <name evidence="3" type="ORF">GTG28_02410</name>
</gene>
<organism evidence="3 4">
    <name type="scientific">Vibrio tetraodonis subsp. pristinus</name>
    <dbReference type="NCBI Taxonomy" id="2695891"/>
    <lineage>
        <taxon>Bacteria</taxon>
        <taxon>Pseudomonadati</taxon>
        <taxon>Pseudomonadota</taxon>
        <taxon>Gammaproteobacteria</taxon>
        <taxon>Vibrionales</taxon>
        <taxon>Vibrionaceae</taxon>
        <taxon>Vibrio</taxon>
    </lineage>
</organism>
<accession>A0A6L8LPT1</accession>
<evidence type="ECO:0000313" key="3">
    <source>
        <dbReference type="EMBL" id="MYM58064.1"/>
    </source>
</evidence>
<reference evidence="3 4" key="1">
    <citation type="submission" date="2020-01" db="EMBL/GenBank/DDBJ databases">
        <title>Draft Genome Sequence of Vibrio sp. strain OCN044, Isolated from a Healthy Coral at Palmyra Atoll.</title>
        <authorList>
            <person name="Videau P."/>
            <person name="Loughran R."/>
            <person name="Esquivel A."/>
            <person name="Deadmond M."/>
            <person name="Paddock B.E."/>
            <person name="Saw J.H."/>
            <person name="Ushijima B."/>
        </authorList>
    </citation>
    <scope>NUCLEOTIDE SEQUENCE [LARGE SCALE GENOMIC DNA]</scope>
    <source>
        <strain evidence="3 4">OCN044</strain>
    </source>
</reference>
<dbReference type="AlphaFoldDB" id="A0A6L8LPT1"/>
<proteinExistence type="predicted"/>
<keyword evidence="4" id="KW-1185">Reference proteome</keyword>
<dbReference type="Pfam" id="PF02661">
    <property type="entry name" value="Fic"/>
    <property type="match status" value="1"/>
</dbReference>
<protein>
    <recommendedName>
        <fullName evidence="2">Fido domain-containing protein</fullName>
    </recommendedName>
</protein>
<comment type="caution">
    <text evidence="3">The sequence shown here is derived from an EMBL/GenBank/DDBJ whole genome shotgun (WGS) entry which is preliminary data.</text>
</comment>
<feature type="domain" description="Fido" evidence="2">
    <location>
        <begin position="218"/>
        <end position="329"/>
    </location>
</feature>
<feature type="compositionally biased region" description="Low complexity" evidence="1">
    <location>
        <begin position="68"/>
        <end position="88"/>
    </location>
</feature>
<evidence type="ECO:0000256" key="1">
    <source>
        <dbReference type="SAM" id="MobiDB-lite"/>
    </source>
</evidence>
<feature type="region of interest" description="Disordered" evidence="1">
    <location>
        <begin position="61"/>
        <end position="88"/>
    </location>
</feature>
<name>A0A6L8LPT1_9VIBR</name>
<evidence type="ECO:0000313" key="4">
    <source>
        <dbReference type="Proteomes" id="UP000478571"/>
    </source>
</evidence>
<dbReference type="RefSeq" id="WP_160926605.1">
    <property type="nucleotide sequence ID" value="NZ_WWEU01000001.1"/>
</dbReference>